<feature type="chain" id="PRO_5029596432" description="Lytic transglycosylase catalytic" evidence="2">
    <location>
        <begin position="22"/>
        <end position="210"/>
    </location>
</feature>
<dbReference type="Pfam" id="PF01464">
    <property type="entry name" value="SLT"/>
    <property type="match status" value="1"/>
</dbReference>
<evidence type="ECO:0000256" key="1">
    <source>
        <dbReference type="ARBA" id="ARBA00007734"/>
    </source>
</evidence>
<dbReference type="PANTHER" id="PTHR37423:SF2">
    <property type="entry name" value="MEMBRANE-BOUND LYTIC MUREIN TRANSGLYCOSYLASE C"/>
    <property type="match status" value="1"/>
</dbReference>
<evidence type="ECO:0000259" key="3">
    <source>
        <dbReference type="Pfam" id="PF01464"/>
    </source>
</evidence>
<accession>A0A7I9VH77</accession>
<dbReference type="GO" id="GO:0008933">
    <property type="term" value="F:peptidoglycan lytic transglycosylase activity"/>
    <property type="evidence" value="ECO:0007669"/>
    <property type="project" value="InterPro"/>
</dbReference>
<dbReference type="InterPro" id="IPR025392">
    <property type="entry name" value="DUF4124"/>
</dbReference>
<comment type="caution">
    <text evidence="5">The sequence shown here is derived from an EMBL/GenBank/DDBJ whole genome shotgun (WGS) entry which is preliminary data.</text>
</comment>
<dbReference type="SUPFAM" id="SSF53955">
    <property type="entry name" value="Lysozyme-like"/>
    <property type="match status" value="1"/>
</dbReference>
<feature type="domain" description="DUF4124" evidence="4">
    <location>
        <begin position="11"/>
        <end position="76"/>
    </location>
</feature>
<dbReference type="InterPro" id="IPR000189">
    <property type="entry name" value="Transglyc_AS"/>
</dbReference>
<dbReference type="CDD" id="cd00254">
    <property type="entry name" value="LT-like"/>
    <property type="match status" value="1"/>
</dbReference>
<feature type="signal peptide" evidence="2">
    <location>
        <begin position="1"/>
        <end position="21"/>
    </location>
</feature>
<dbReference type="RefSeq" id="WP_176062293.1">
    <property type="nucleotide sequence ID" value="NZ_BJTG01000001.1"/>
</dbReference>
<dbReference type="PROSITE" id="PS00922">
    <property type="entry name" value="TRANSGLYCOSYLASE"/>
    <property type="match status" value="1"/>
</dbReference>
<sequence length="210" mass="22735">MARLLAGLALAAALLARPAAADEFYSFVDADGVIHVTNVPQDARYHRLREKPAAPGGVHRISIQGRPVRARTAPAPLRRASPWEEHIQAAAEKYGLAPPLLKAVMAAESNFNPTAVSEKGATGLMQLMPATARDMYVDDLYDPRQNIDGGARYLRHLQDRFGNDLEKVLAAYNAGPEAVRRSGGAVPPIPETQAYVKKVLALYQAYLGGR</sequence>
<dbReference type="Proteomes" id="UP000503640">
    <property type="component" value="Unassembled WGS sequence"/>
</dbReference>
<evidence type="ECO:0000313" key="5">
    <source>
        <dbReference type="EMBL" id="GEJ55498.1"/>
    </source>
</evidence>
<dbReference type="InterPro" id="IPR008258">
    <property type="entry name" value="Transglycosylase_SLT_dom_1"/>
</dbReference>
<dbReference type="EMBL" id="BJTG01000001">
    <property type="protein sequence ID" value="GEJ55498.1"/>
    <property type="molecule type" value="Genomic_DNA"/>
</dbReference>
<reference evidence="6" key="1">
    <citation type="journal article" date="2020" name="Appl. Environ. Microbiol.">
        <title>Diazotrophic Anaeromyxobacter Isolates from Soils.</title>
        <authorList>
            <person name="Masuda Y."/>
            <person name="Yamanaka H."/>
            <person name="Xu Z.X."/>
            <person name="Shiratori Y."/>
            <person name="Aono T."/>
            <person name="Amachi S."/>
            <person name="Senoo K."/>
            <person name="Itoh H."/>
        </authorList>
    </citation>
    <scope>NUCLEOTIDE SEQUENCE [LARGE SCALE GENOMIC DNA]</scope>
    <source>
        <strain evidence="6">R267</strain>
    </source>
</reference>
<dbReference type="Pfam" id="PF13511">
    <property type="entry name" value="DUF4124"/>
    <property type="match status" value="1"/>
</dbReference>
<organism evidence="5 6">
    <name type="scientific">Anaeromyxobacter diazotrophicus</name>
    <dbReference type="NCBI Taxonomy" id="2590199"/>
    <lineage>
        <taxon>Bacteria</taxon>
        <taxon>Pseudomonadati</taxon>
        <taxon>Myxococcota</taxon>
        <taxon>Myxococcia</taxon>
        <taxon>Myxococcales</taxon>
        <taxon>Cystobacterineae</taxon>
        <taxon>Anaeromyxobacteraceae</taxon>
        <taxon>Anaeromyxobacter</taxon>
    </lineage>
</organism>
<dbReference type="GO" id="GO:0016020">
    <property type="term" value="C:membrane"/>
    <property type="evidence" value="ECO:0007669"/>
    <property type="project" value="InterPro"/>
</dbReference>
<protein>
    <recommendedName>
        <fullName evidence="7">Lytic transglycosylase catalytic</fullName>
    </recommendedName>
</protein>
<proteinExistence type="inferred from homology"/>
<evidence type="ECO:0000313" key="6">
    <source>
        <dbReference type="Proteomes" id="UP000503640"/>
    </source>
</evidence>
<dbReference type="PANTHER" id="PTHR37423">
    <property type="entry name" value="SOLUBLE LYTIC MUREIN TRANSGLYCOSYLASE-RELATED"/>
    <property type="match status" value="1"/>
</dbReference>
<keyword evidence="6" id="KW-1185">Reference proteome</keyword>
<evidence type="ECO:0000256" key="2">
    <source>
        <dbReference type="SAM" id="SignalP"/>
    </source>
</evidence>
<dbReference type="InterPro" id="IPR023346">
    <property type="entry name" value="Lysozyme-like_dom_sf"/>
</dbReference>
<gene>
    <name evidence="5" type="ORF">AMYX_02390</name>
</gene>
<feature type="domain" description="Transglycosylase SLT" evidence="3">
    <location>
        <begin position="87"/>
        <end position="183"/>
    </location>
</feature>
<dbReference type="Gene3D" id="1.10.530.10">
    <property type="match status" value="1"/>
</dbReference>
<dbReference type="AlphaFoldDB" id="A0A7I9VH77"/>
<evidence type="ECO:0000259" key="4">
    <source>
        <dbReference type="Pfam" id="PF13511"/>
    </source>
</evidence>
<dbReference type="GO" id="GO:0000270">
    <property type="term" value="P:peptidoglycan metabolic process"/>
    <property type="evidence" value="ECO:0007669"/>
    <property type="project" value="InterPro"/>
</dbReference>
<comment type="similarity">
    <text evidence="1">Belongs to the transglycosylase Slt family.</text>
</comment>
<evidence type="ECO:0008006" key="7">
    <source>
        <dbReference type="Google" id="ProtNLM"/>
    </source>
</evidence>
<keyword evidence="2" id="KW-0732">Signal</keyword>
<name>A0A7I9VH77_9BACT</name>